<organism evidence="9 10">
    <name type="scientific">Ectocarpus siliculosus</name>
    <name type="common">Brown alga</name>
    <name type="synonym">Conferva siliculosa</name>
    <dbReference type="NCBI Taxonomy" id="2880"/>
    <lineage>
        <taxon>Eukaryota</taxon>
        <taxon>Sar</taxon>
        <taxon>Stramenopiles</taxon>
        <taxon>Ochrophyta</taxon>
        <taxon>PX clade</taxon>
        <taxon>Phaeophyceae</taxon>
        <taxon>Ectocarpales</taxon>
        <taxon>Ectocarpaceae</taxon>
        <taxon>Ectocarpus</taxon>
    </lineage>
</organism>
<feature type="signal peptide" evidence="8">
    <location>
        <begin position="1"/>
        <end position="18"/>
    </location>
</feature>
<accession>D7G4C2</accession>
<name>D7G4C2_ECTSI</name>
<evidence type="ECO:0000256" key="3">
    <source>
        <dbReference type="ARBA" id="ARBA00022692"/>
    </source>
</evidence>
<feature type="compositionally biased region" description="Low complexity" evidence="6">
    <location>
        <begin position="371"/>
        <end position="390"/>
    </location>
</feature>
<feature type="chain" id="PRO_5003095736" evidence="8">
    <location>
        <begin position="19"/>
        <end position="467"/>
    </location>
</feature>
<dbReference type="PANTHER" id="PTHR10383:SF9">
    <property type="entry name" value="SERINE INCORPORATOR, ISOFORM F"/>
    <property type="match status" value="1"/>
</dbReference>
<feature type="transmembrane region" description="Helical" evidence="7">
    <location>
        <begin position="296"/>
        <end position="315"/>
    </location>
</feature>
<keyword evidence="8" id="KW-0732">Signal</keyword>
<evidence type="ECO:0000313" key="9">
    <source>
        <dbReference type="EMBL" id="CBJ27137.1"/>
    </source>
</evidence>
<evidence type="ECO:0000313" key="10">
    <source>
        <dbReference type="Proteomes" id="UP000002630"/>
    </source>
</evidence>
<comment type="subcellular location">
    <subcellularLocation>
        <location evidence="1">Membrane</location>
        <topology evidence="1">Multi-pass membrane protein</topology>
    </subcellularLocation>
</comment>
<keyword evidence="5 7" id="KW-0472">Membrane</keyword>
<proteinExistence type="inferred from homology"/>
<dbReference type="InterPro" id="IPR005016">
    <property type="entry name" value="TDE1/TMS"/>
</dbReference>
<dbReference type="GO" id="GO:0016020">
    <property type="term" value="C:membrane"/>
    <property type="evidence" value="ECO:0007669"/>
    <property type="project" value="UniProtKB-SubCell"/>
</dbReference>
<keyword evidence="4 7" id="KW-1133">Transmembrane helix</keyword>
<dbReference type="InParanoid" id="D7G4C2"/>
<evidence type="ECO:0000256" key="2">
    <source>
        <dbReference type="ARBA" id="ARBA00006665"/>
    </source>
</evidence>
<feature type="region of interest" description="Disordered" evidence="6">
    <location>
        <begin position="330"/>
        <end position="357"/>
    </location>
</feature>
<feature type="transmembrane region" description="Helical" evidence="7">
    <location>
        <begin position="200"/>
        <end position="222"/>
    </location>
</feature>
<dbReference type="PANTHER" id="PTHR10383">
    <property type="entry name" value="SERINE INCORPORATOR"/>
    <property type="match status" value="1"/>
</dbReference>
<dbReference type="AlphaFoldDB" id="D7G4C2"/>
<feature type="transmembrane region" description="Helical" evidence="7">
    <location>
        <begin position="259"/>
        <end position="276"/>
    </location>
</feature>
<feature type="transmembrane region" description="Helical" evidence="7">
    <location>
        <begin position="396"/>
        <end position="416"/>
    </location>
</feature>
<feature type="transmembrane region" description="Helical" evidence="7">
    <location>
        <begin position="124"/>
        <end position="143"/>
    </location>
</feature>
<feature type="transmembrane region" description="Helical" evidence="7">
    <location>
        <begin position="46"/>
        <end position="65"/>
    </location>
</feature>
<feature type="transmembrane region" description="Helical" evidence="7">
    <location>
        <begin position="155"/>
        <end position="179"/>
    </location>
</feature>
<evidence type="ECO:0000256" key="1">
    <source>
        <dbReference type="ARBA" id="ARBA00004141"/>
    </source>
</evidence>
<feature type="transmembrane region" description="Helical" evidence="7">
    <location>
        <begin position="436"/>
        <end position="461"/>
    </location>
</feature>
<keyword evidence="10" id="KW-1185">Reference proteome</keyword>
<evidence type="ECO:0000256" key="8">
    <source>
        <dbReference type="SAM" id="SignalP"/>
    </source>
</evidence>
<feature type="compositionally biased region" description="Gly residues" evidence="6">
    <location>
        <begin position="340"/>
        <end position="350"/>
    </location>
</feature>
<gene>
    <name evidence="9" type="ORF">Esi_0055_0112</name>
</gene>
<dbReference type="EMBL" id="FN649740">
    <property type="protein sequence ID" value="CBJ27137.1"/>
    <property type="molecule type" value="Genomic_DNA"/>
</dbReference>
<feature type="transmembrane region" description="Helical" evidence="7">
    <location>
        <begin position="96"/>
        <end position="117"/>
    </location>
</feature>
<dbReference type="OMA" id="DKHCNPL"/>
<dbReference type="Proteomes" id="UP000002630">
    <property type="component" value="Linkage Group LG15"/>
</dbReference>
<dbReference type="Pfam" id="PF03348">
    <property type="entry name" value="Serinc"/>
    <property type="match status" value="1"/>
</dbReference>
<protein>
    <submittedName>
        <fullName evidence="9">Uncharacterized protein</fullName>
    </submittedName>
</protein>
<dbReference type="eggNOG" id="KOG2592">
    <property type="taxonomic scope" value="Eukaryota"/>
</dbReference>
<dbReference type="EMBL" id="FN648763">
    <property type="protein sequence ID" value="CBJ27137.1"/>
    <property type="molecule type" value="Genomic_DNA"/>
</dbReference>
<evidence type="ECO:0000256" key="5">
    <source>
        <dbReference type="ARBA" id="ARBA00023136"/>
    </source>
</evidence>
<evidence type="ECO:0000256" key="4">
    <source>
        <dbReference type="ARBA" id="ARBA00022989"/>
    </source>
</evidence>
<feature type="region of interest" description="Disordered" evidence="6">
    <location>
        <begin position="369"/>
        <end position="392"/>
    </location>
</feature>
<feature type="transmembrane region" description="Helical" evidence="7">
    <location>
        <begin position="234"/>
        <end position="252"/>
    </location>
</feature>
<dbReference type="OrthoDB" id="5963193at2759"/>
<evidence type="ECO:0000256" key="7">
    <source>
        <dbReference type="SAM" id="Phobius"/>
    </source>
</evidence>
<sequence length="467" mass="49451">MGACLACAACQTCVSVASICCSCLGCCTNSGGGDGANAPLVGRVRALTIMLISVVLAVAGQYWWYQLFDGFDWWNDGCDDEAYSEEFTDVCIGNTAVYRVSFVDAVFFALMALCACCSPVFNHGFWGFKFMLWAVLMIATLFITNDVFDTSGYVWVARIGAFIFTIMQQIVLIDLAYRINDGLVEKASEHGDDSEEAKPYLCALLTASGVLYTGSLCAIGAMFHYFQGCAENELVMSLTLILAVAITALQLLGGEGNLLASAVVTSYATFLCFSAVSKTPTSSCNPFVGESNTTVVLIGIALTVLSLFWVTLNAARTVTALLGGQANEVEEAPGPVQAPGGDGGGPLESGGGDKTRPFVQGAVTAQDQDVGAGASPRPATPASAGTPSAAQSDGGLGWRFNVVMVLISMFFGMMLTNWGDINEDGESSDPKNGWTAMWLTTTGQWVCYIIYAWTLVAPLVFPDRDFS</sequence>
<reference evidence="9 10" key="1">
    <citation type="journal article" date="2010" name="Nature">
        <title>The Ectocarpus genome and the independent evolution of multicellularity in brown algae.</title>
        <authorList>
            <person name="Cock J.M."/>
            <person name="Sterck L."/>
            <person name="Rouze P."/>
            <person name="Scornet D."/>
            <person name="Allen A.E."/>
            <person name="Amoutzias G."/>
            <person name="Anthouard V."/>
            <person name="Artiguenave F."/>
            <person name="Aury J.M."/>
            <person name="Badger J.H."/>
            <person name="Beszteri B."/>
            <person name="Billiau K."/>
            <person name="Bonnet E."/>
            <person name="Bothwell J.H."/>
            <person name="Bowler C."/>
            <person name="Boyen C."/>
            <person name="Brownlee C."/>
            <person name="Carrano C.J."/>
            <person name="Charrier B."/>
            <person name="Cho G.Y."/>
            <person name="Coelho S.M."/>
            <person name="Collen J."/>
            <person name="Corre E."/>
            <person name="Da Silva C."/>
            <person name="Delage L."/>
            <person name="Delaroque N."/>
            <person name="Dittami S.M."/>
            <person name="Doulbeau S."/>
            <person name="Elias M."/>
            <person name="Farnham G."/>
            <person name="Gachon C.M."/>
            <person name="Gschloessl B."/>
            <person name="Heesch S."/>
            <person name="Jabbari K."/>
            <person name="Jubin C."/>
            <person name="Kawai H."/>
            <person name="Kimura K."/>
            <person name="Kloareg B."/>
            <person name="Kupper F.C."/>
            <person name="Lang D."/>
            <person name="Le Bail A."/>
            <person name="Leblanc C."/>
            <person name="Lerouge P."/>
            <person name="Lohr M."/>
            <person name="Lopez P.J."/>
            <person name="Martens C."/>
            <person name="Maumus F."/>
            <person name="Michel G."/>
            <person name="Miranda-Saavedra D."/>
            <person name="Morales J."/>
            <person name="Moreau H."/>
            <person name="Motomura T."/>
            <person name="Nagasato C."/>
            <person name="Napoli C.A."/>
            <person name="Nelson D.R."/>
            <person name="Nyvall-Collen P."/>
            <person name="Peters A.F."/>
            <person name="Pommier C."/>
            <person name="Potin P."/>
            <person name="Poulain J."/>
            <person name="Quesneville H."/>
            <person name="Read B."/>
            <person name="Rensing S.A."/>
            <person name="Ritter A."/>
            <person name="Rousvoal S."/>
            <person name="Samanta M."/>
            <person name="Samson G."/>
            <person name="Schroeder D.C."/>
            <person name="Segurens B."/>
            <person name="Strittmatter M."/>
            <person name="Tonon T."/>
            <person name="Tregear J.W."/>
            <person name="Valentin K."/>
            <person name="von Dassow P."/>
            <person name="Yamagishi T."/>
            <person name="Van de Peer Y."/>
            <person name="Wincker P."/>
        </authorList>
    </citation>
    <scope>NUCLEOTIDE SEQUENCE [LARGE SCALE GENOMIC DNA]</scope>
    <source>
        <strain evidence="10">Ec32 / CCAP1310/4</strain>
    </source>
</reference>
<evidence type="ECO:0000256" key="6">
    <source>
        <dbReference type="SAM" id="MobiDB-lite"/>
    </source>
</evidence>
<keyword evidence="3 7" id="KW-0812">Transmembrane</keyword>
<comment type="similarity">
    <text evidence="2">Belongs to the TDE1 family.</text>
</comment>